<name>A5G6U6_GEOUR</name>
<dbReference type="EMBL" id="CP000698">
    <property type="protein sequence ID" value="ABQ27514.1"/>
    <property type="molecule type" value="Genomic_DNA"/>
</dbReference>
<dbReference type="Proteomes" id="UP000006695">
    <property type="component" value="Chromosome"/>
</dbReference>
<gene>
    <name evidence="1" type="ordered locus">Gura_3357</name>
</gene>
<dbReference type="STRING" id="351605.Gura_3357"/>
<sequence length="192" mass="21852">MKTLCPFCDSDNTEKISVTEHFPIPFDNDVQFVHEQFRCNDCEEEGDFDNSYDRDLTKAITKANLASAPALMDSLVKSGKTMVYVEKALRLPYRTTARWKRGRISHSALALLRLIRFSPDLLELADDNFSEHAQAKYRLKQLCIFFDRHTINTSGSYNATDGKKELILEGSFLATPIVSSYEPKSTWGVITK</sequence>
<dbReference type="OrthoDB" id="2353968at2"/>
<proteinExistence type="predicted"/>
<evidence type="ECO:0000313" key="2">
    <source>
        <dbReference type="Proteomes" id="UP000006695"/>
    </source>
</evidence>
<evidence type="ECO:0000313" key="1">
    <source>
        <dbReference type="EMBL" id="ABQ27514.1"/>
    </source>
</evidence>
<reference evidence="1 2" key="1">
    <citation type="submission" date="2007-05" db="EMBL/GenBank/DDBJ databases">
        <title>Complete sequence of Geobacter uraniireducens Rf4.</title>
        <authorList>
            <consortium name="US DOE Joint Genome Institute"/>
            <person name="Copeland A."/>
            <person name="Lucas S."/>
            <person name="Lapidus A."/>
            <person name="Barry K."/>
            <person name="Detter J.C."/>
            <person name="Glavina del Rio T."/>
            <person name="Hammon N."/>
            <person name="Israni S."/>
            <person name="Dalin E."/>
            <person name="Tice H."/>
            <person name="Pitluck S."/>
            <person name="Chertkov O."/>
            <person name="Brettin T."/>
            <person name="Bruce D."/>
            <person name="Han C."/>
            <person name="Schmutz J."/>
            <person name="Larimer F."/>
            <person name="Land M."/>
            <person name="Hauser L."/>
            <person name="Kyrpides N."/>
            <person name="Mikhailova N."/>
            <person name="Shelobolina E."/>
            <person name="Aklujkar M."/>
            <person name="Lovley D."/>
            <person name="Richardson P."/>
        </authorList>
    </citation>
    <scope>NUCLEOTIDE SEQUENCE [LARGE SCALE GENOMIC DNA]</scope>
    <source>
        <strain evidence="1 2">Rf4</strain>
    </source>
</reference>
<organism evidence="1 2">
    <name type="scientific">Geotalea uraniireducens (strain Rf4)</name>
    <name type="common">Geobacter uraniireducens</name>
    <dbReference type="NCBI Taxonomy" id="351605"/>
    <lineage>
        <taxon>Bacteria</taxon>
        <taxon>Pseudomonadati</taxon>
        <taxon>Thermodesulfobacteriota</taxon>
        <taxon>Desulfuromonadia</taxon>
        <taxon>Geobacterales</taxon>
        <taxon>Geobacteraceae</taxon>
        <taxon>Geotalea</taxon>
    </lineage>
</organism>
<dbReference type="KEGG" id="gur:Gura_3357"/>
<dbReference type="RefSeq" id="WP_011940175.1">
    <property type="nucleotide sequence ID" value="NC_009483.1"/>
</dbReference>
<keyword evidence="2" id="KW-1185">Reference proteome</keyword>
<protein>
    <submittedName>
        <fullName evidence="1">Uncharacterized protein</fullName>
    </submittedName>
</protein>
<dbReference type="HOGENOM" id="CLU_1413374_0_0_7"/>
<accession>A5G6U6</accession>
<dbReference type="AlphaFoldDB" id="A5G6U6"/>